<keyword evidence="1" id="KW-1133">Transmembrane helix</keyword>
<feature type="chain" id="PRO_5026893678" evidence="2">
    <location>
        <begin position="20"/>
        <end position="108"/>
    </location>
</feature>
<dbReference type="Proteomes" id="UP000494119">
    <property type="component" value="Unassembled WGS sequence"/>
</dbReference>
<evidence type="ECO:0000256" key="2">
    <source>
        <dbReference type="SAM" id="SignalP"/>
    </source>
</evidence>
<dbReference type="AlphaFoldDB" id="A0A6J5FNI4"/>
<sequence length="108" mass="10582">MKFRSLVQFAPFAAGLVCAGVTQGAWATSVAVGISIPLAPPPVVAVPAPTYGVAMVAAPIVAAPAAVVAAPVVVGPPIVAAPVYVARPPAVVVRGGYGYVGRGVVVVR</sequence>
<protein>
    <submittedName>
        <fullName evidence="3">Uncharacterized protein</fullName>
    </submittedName>
</protein>
<reference evidence="3 4" key="1">
    <citation type="submission" date="2020-04" db="EMBL/GenBank/DDBJ databases">
        <authorList>
            <person name="De Canck E."/>
        </authorList>
    </citation>
    <scope>NUCLEOTIDE SEQUENCE [LARGE SCALE GENOMIC DNA]</scope>
    <source>
        <strain evidence="3 4">LMG 28688</strain>
    </source>
</reference>
<keyword evidence="4" id="KW-1185">Reference proteome</keyword>
<keyword evidence="2" id="KW-0732">Signal</keyword>
<evidence type="ECO:0000313" key="4">
    <source>
        <dbReference type="Proteomes" id="UP000494119"/>
    </source>
</evidence>
<keyword evidence="1" id="KW-0472">Membrane</keyword>
<gene>
    <name evidence="3" type="ORF">LMG28688_01680</name>
</gene>
<dbReference type="EMBL" id="CADIKL010000006">
    <property type="protein sequence ID" value="CAB3783601.1"/>
    <property type="molecule type" value="Genomic_DNA"/>
</dbReference>
<dbReference type="RefSeq" id="WP_175194683.1">
    <property type="nucleotide sequence ID" value="NZ_CADIKL010000006.1"/>
</dbReference>
<organism evidence="3 4">
    <name type="scientific">Paraburkholderia caffeinitolerans</name>
    <dbReference type="NCBI Taxonomy" id="1723730"/>
    <lineage>
        <taxon>Bacteria</taxon>
        <taxon>Pseudomonadati</taxon>
        <taxon>Pseudomonadota</taxon>
        <taxon>Betaproteobacteria</taxon>
        <taxon>Burkholderiales</taxon>
        <taxon>Burkholderiaceae</taxon>
        <taxon>Paraburkholderia</taxon>
    </lineage>
</organism>
<evidence type="ECO:0000256" key="1">
    <source>
        <dbReference type="SAM" id="Phobius"/>
    </source>
</evidence>
<accession>A0A6J5FNI4</accession>
<feature type="transmembrane region" description="Helical" evidence="1">
    <location>
        <begin position="51"/>
        <end position="74"/>
    </location>
</feature>
<evidence type="ECO:0000313" key="3">
    <source>
        <dbReference type="EMBL" id="CAB3783601.1"/>
    </source>
</evidence>
<proteinExistence type="predicted"/>
<name>A0A6J5FNI4_9BURK</name>
<keyword evidence="1" id="KW-0812">Transmembrane</keyword>
<feature type="signal peptide" evidence="2">
    <location>
        <begin position="1"/>
        <end position="19"/>
    </location>
</feature>